<evidence type="ECO:0000313" key="2">
    <source>
        <dbReference type="Proteomes" id="UP001642483"/>
    </source>
</evidence>
<dbReference type="Pfam" id="PF10561">
    <property type="entry name" value="C2orf69"/>
    <property type="match status" value="2"/>
</dbReference>
<dbReference type="InterPro" id="IPR018881">
    <property type="entry name" value="C2orf69_mit"/>
</dbReference>
<reference evidence="1 2" key="1">
    <citation type="submission" date="2024-02" db="EMBL/GenBank/DDBJ databases">
        <authorList>
            <person name="Daric V."/>
            <person name="Darras S."/>
        </authorList>
    </citation>
    <scope>NUCLEOTIDE SEQUENCE [LARGE SCALE GENOMIC DNA]</scope>
</reference>
<organism evidence="1 2">
    <name type="scientific">Clavelina lepadiformis</name>
    <name type="common">Light-bulb sea squirt</name>
    <name type="synonym">Ascidia lepadiformis</name>
    <dbReference type="NCBI Taxonomy" id="159417"/>
    <lineage>
        <taxon>Eukaryota</taxon>
        <taxon>Metazoa</taxon>
        <taxon>Chordata</taxon>
        <taxon>Tunicata</taxon>
        <taxon>Ascidiacea</taxon>
        <taxon>Aplousobranchia</taxon>
        <taxon>Clavelinidae</taxon>
        <taxon>Clavelina</taxon>
    </lineage>
</organism>
<dbReference type="EMBL" id="CAWYQH010000057">
    <property type="protein sequence ID" value="CAK8678965.1"/>
    <property type="molecule type" value="Genomic_DNA"/>
</dbReference>
<dbReference type="PANTHER" id="PTHR31296:SF1">
    <property type="entry name" value="MITOCHONDRIAL PROTEIN C2ORF69"/>
    <property type="match status" value="1"/>
</dbReference>
<gene>
    <name evidence="1" type="ORF">CVLEPA_LOCUS9236</name>
</gene>
<dbReference type="PANTHER" id="PTHR31296">
    <property type="entry name" value="UPF0565 PROTEIN C2ORF69"/>
    <property type="match status" value="1"/>
</dbReference>
<keyword evidence="2" id="KW-1185">Reference proteome</keyword>
<dbReference type="Proteomes" id="UP001642483">
    <property type="component" value="Unassembled WGS sequence"/>
</dbReference>
<proteinExistence type="predicted"/>
<name>A0ABP0FH10_CLALP</name>
<sequence length="334" mass="38765">MVSLLFKKNCHWLLHLGPANWASTMTFAQIATLFDIEGVEGCQNTVAYAPPKNPVGCDNTQSSQLPKREEFKGHVIFFPGDIQDFTDKMKENYQCRDYVDWSYENTINLICNKFPHSHVWLLSPSKKAYNTICVYKNFVKSKSVMGVPSHRQNYFGLNHLELIMKNAMNKILPNKPYDQDYLKQECPIIVAGFSKGCIVLNQFLYEVSSFDPCCEIEPNEEETDTLKFDKPNIDFLNRIKMLMWLDGGHSGEEDNWVCDENVIRALLKSPLSKADFHIHVTPYQVRDPHRPWKGESEAEFVKLLKENGLHVEEKLYFEEENPTIDLHFQILLEF</sequence>
<evidence type="ECO:0000313" key="1">
    <source>
        <dbReference type="EMBL" id="CAK8678965.1"/>
    </source>
</evidence>
<protein>
    <submittedName>
        <fullName evidence="1">Uncharacterized protein</fullName>
    </submittedName>
</protein>
<accession>A0ABP0FH10</accession>
<comment type="caution">
    <text evidence="1">The sequence shown here is derived from an EMBL/GenBank/DDBJ whole genome shotgun (WGS) entry which is preliminary data.</text>
</comment>